<dbReference type="Proteomes" id="UP000219356">
    <property type="component" value="Unassembled WGS sequence"/>
</dbReference>
<organism evidence="1 2">
    <name type="scientific">Terribacillus aidingensis</name>
    <dbReference type="NCBI Taxonomy" id="586416"/>
    <lineage>
        <taxon>Bacteria</taxon>
        <taxon>Bacillati</taxon>
        <taxon>Bacillota</taxon>
        <taxon>Bacilli</taxon>
        <taxon>Bacillales</taxon>
        <taxon>Bacillaceae</taxon>
        <taxon>Terribacillus</taxon>
    </lineage>
</organism>
<name>A0A285NM37_9BACI</name>
<reference evidence="2" key="1">
    <citation type="submission" date="2017-09" db="EMBL/GenBank/DDBJ databases">
        <authorList>
            <person name="Varghese N."/>
            <person name="Submissions S."/>
        </authorList>
    </citation>
    <scope>NUCLEOTIDE SEQUENCE [LARGE SCALE GENOMIC DNA]</scope>
    <source>
        <strain evidence="2">CGMCC 1.8913</strain>
    </source>
</reference>
<sequence>MRDSISKDQAVLQLDEIKRQLADLQNYIENYFPRSLSTEWRVIDTLMEDIDRNIKDLESNIYWI</sequence>
<proteinExistence type="predicted"/>
<evidence type="ECO:0000313" key="1">
    <source>
        <dbReference type="EMBL" id="SNZ10027.1"/>
    </source>
</evidence>
<dbReference type="EMBL" id="OBEK01000002">
    <property type="protein sequence ID" value="SNZ10027.1"/>
    <property type="molecule type" value="Genomic_DNA"/>
</dbReference>
<keyword evidence="2" id="KW-1185">Reference proteome</keyword>
<dbReference type="RefSeq" id="WP_097040766.1">
    <property type="nucleotide sequence ID" value="NZ_OBEK01000002.1"/>
</dbReference>
<gene>
    <name evidence="1" type="ORF">SAMN05421503_1482</name>
</gene>
<protein>
    <submittedName>
        <fullName evidence="1">Uncharacterized protein</fullName>
    </submittedName>
</protein>
<dbReference type="AlphaFoldDB" id="A0A285NM37"/>
<accession>A0A285NM37</accession>
<evidence type="ECO:0000313" key="2">
    <source>
        <dbReference type="Proteomes" id="UP000219356"/>
    </source>
</evidence>